<accession>A0A918IPI2</accession>
<dbReference type="AlphaFoldDB" id="A0A918IPI2"/>
<comment type="caution">
    <text evidence="2">The sequence shown here is derived from an EMBL/GenBank/DDBJ whole genome shotgun (WGS) entry which is preliminary data.</text>
</comment>
<gene>
    <name evidence="2" type="ORF">GCM10010339_93810</name>
</gene>
<dbReference type="Proteomes" id="UP000655443">
    <property type="component" value="Unassembled WGS sequence"/>
</dbReference>
<evidence type="ECO:0000313" key="2">
    <source>
        <dbReference type="EMBL" id="GGW24035.1"/>
    </source>
</evidence>
<keyword evidence="3" id="KW-1185">Reference proteome</keyword>
<proteinExistence type="predicted"/>
<reference evidence="2" key="2">
    <citation type="submission" date="2020-09" db="EMBL/GenBank/DDBJ databases">
        <authorList>
            <person name="Sun Q."/>
            <person name="Ohkuma M."/>
        </authorList>
    </citation>
    <scope>NUCLEOTIDE SEQUENCE</scope>
    <source>
        <strain evidence="2">JCM 4714</strain>
    </source>
</reference>
<dbReference type="EMBL" id="BMVG01000085">
    <property type="protein sequence ID" value="GGW24035.1"/>
    <property type="molecule type" value="Genomic_DNA"/>
</dbReference>
<feature type="region of interest" description="Disordered" evidence="1">
    <location>
        <begin position="1"/>
        <end position="27"/>
    </location>
</feature>
<name>A0A918IPI2_9ACTN</name>
<sequence length="128" mass="12409">MQAGPGGAVSQGALRGDWLGGGGGRGGVVEEVEGGLGSVVAAGGGHFVEVPGHLADDGAARAAGLDLAAYQQQPGVEHGVCDVLVGVFEEGDVDQSGAVLQCAEDNALAGRPCSPPGRTSPTPSPRGP</sequence>
<feature type="compositionally biased region" description="Low complexity" evidence="1">
    <location>
        <begin position="110"/>
        <end position="121"/>
    </location>
</feature>
<feature type="region of interest" description="Disordered" evidence="1">
    <location>
        <begin position="107"/>
        <end position="128"/>
    </location>
</feature>
<evidence type="ECO:0000256" key="1">
    <source>
        <dbReference type="SAM" id="MobiDB-lite"/>
    </source>
</evidence>
<evidence type="ECO:0000313" key="3">
    <source>
        <dbReference type="Proteomes" id="UP000655443"/>
    </source>
</evidence>
<protein>
    <submittedName>
        <fullName evidence="2">Uncharacterized protein</fullName>
    </submittedName>
</protein>
<feature type="compositionally biased region" description="Gly residues" evidence="1">
    <location>
        <begin position="18"/>
        <end position="27"/>
    </location>
</feature>
<organism evidence="2 3">
    <name type="scientific">Streptomyces alanosinicus</name>
    <dbReference type="NCBI Taxonomy" id="68171"/>
    <lineage>
        <taxon>Bacteria</taxon>
        <taxon>Bacillati</taxon>
        <taxon>Actinomycetota</taxon>
        <taxon>Actinomycetes</taxon>
        <taxon>Kitasatosporales</taxon>
        <taxon>Streptomycetaceae</taxon>
        <taxon>Streptomyces</taxon>
    </lineage>
</organism>
<reference evidence="2" key="1">
    <citation type="journal article" date="2014" name="Int. J. Syst. Evol. Microbiol.">
        <title>Complete genome sequence of Corynebacterium casei LMG S-19264T (=DSM 44701T), isolated from a smear-ripened cheese.</title>
        <authorList>
            <consortium name="US DOE Joint Genome Institute (JGI-PGF)"/>
            <person name="Walter F."/>
            <person name="Albersmeier A."/>
            <person name="Kalinowski J."/>
            <person name="Ruckert C."/>
        </authorList>
    </citation>
    <scope>NUCLEOTIDE SEQUENCE</scope>
    <source>
        <strain evidence="2">JCM 4714</strain>
    </source>
</reference>